<dbReference type="EMBL" id="BNAV01000004">
    <property type="protein sequence ID" value="GHF55821.1"/>
    <property type="molecule type" value="Genomic_DNA"/>
</dbReference>
<keyword evidence="1" id="KW-0812">Transmembrane</keyword>
<dbReference type="OrthoDB" id="5195451at2"/>
<keyword evidence="3" id="KW-1185">Reference proteome</keyword>
<reference evidence="2" key="2">
    <citation type="submission" date="2020-09" db="EMBL/GenBank/DDBJ databases">
        <authorList>
            <person name="Sun Q."/>
            <person name="Zhou Y."/>
        </authorList>
    </citation>
    <scope>NUCLEOTIDE SEQUENCE</scope>
    <source>
        <strain evidence="2">CGMCC 4.7679</strain>
    </source>
</reference>
<dbReference type="AlphaFoldDB" id="A0A8H9IVZ9"/>
<proteinExistence type="predicted"/>
<accession>A0A8H9IVZ9</accession>
<sequence>MEDTETELRCALCERTPEKEDENWLDVDVRVGEDDYYLWFCSQDHAAEWFSRPLPPVEGAESAAVDSGDGVLFGIVFTTMLLAVLGLIGIGICTVVGWLF</sequence>
<keyword evidence="1" id="KW-1133">Transmembrane helix</keyword>
<protein>
    <submittedName>
        <fullName evidence="2">Uncharacterized protein</fullName>
    </submittedName>
</protein>
<evidence type="ECO:0000313" key="3">
    <source>
        <dbReference type="Proteomes" id="UP000658656"/>
    </source>
</evidence>
<keyword evidence="1" id="KW-0472">Membrane</keyword>
<dbReference type="Proteomes" id="UP000658656">
    <property type="component" value="Unassembled WGS sequence"/>
</dbReference>
<feature type="transmembrane region" description="Helical" evidence="1">
    <location>
        <begin position="71"/>
        <end position="99"/>
    </location>
</feature>
<organism evidence="2 3">
    <name type="scientific">Amycolatopsis bartoniae</name>
    <dbReference type="NCBI Taxonomy" id="941986"/>
    <lineage>
        <taxon>Bacteria</taxon>
        <taxon>Bacillati</taxon>
        <taxon>Actinomycetota</taxon>
        <taxon>Actinomycetes</taxon>
        <taxon>Pseudonocardiales</taxon>
        <taxon>Pseudonocardiaceae</taxon>
        <taxon>Amycolatopsis</taxon>
    </lineage>
</organism>
<name>A0A8H9IVZ9_9PSEU</name>
<evidence type="ECO:0000313" key="2">
    <source>
        <dbReference type="EMBL" id="GHF55821.1"/>
    </source>
</evidence>
<evidence type="ECO:0000256" key="1">
    <source>
        <dbReference type="SAM" id="Phobius"/>
    </source>
</evidence>
<gene>
    <name evidence="2" type="ORF">GCM10017566_31090</name>
</gene>
<dbReference type="RefSeq" id="WP_145935938.1">
    <property type="nucleotide sequence ID" value="NZ_BNAV01000004.1"/>
</dbReference>
<comment type="caution">
    <text evidence="2">The sequence shown here is derived from an EMBL/GenBank/DDBJ whole genome shotgun (WGS) entry which is preliminary data.</text>
</comment>
<reference evidence="2" key="1">
    <citation type="journal article" date="2014" name="Int. J. Syst. Evol. Microbiol.">
        <title>Complete genome sequence of Corynebacterium casei LMG S-19264T (=DSM 44701T), isolated from a smear-ripened cheese.</title>
        <authorList>
            <consortium name="US DOE Joint Genome Institute (JGI-PGF)"/>
            <person name="Walter F."/>
            <person name="Albersmeier A."/>
            <person name="Kalinowski J."/>
            <person name="Ruckert C."/>
        </authorList>
    </citation>
    <scope>NUCLEOTIDE SEQUENCE</scope>
    <source>
        <strain evidence="2">CGMCC 4.7679</strain>
    </source>
</reference>